<evidence type="ECO:0000256" key="3">
    <source>
        <dbReference type="ARBA" id="ARBA00022840"/>
    </source>
</evidence>
<proteinExistence type="inferred from homology"/>
<protein>
    <recommendedName>
        <fullName evidence="10">Kinesin motor domain-containing protein</fullName>
    </recommendedName>
</protein>
<dbReference type="PANTHER" id="PTHR37739:SF16">
    <property type="entry name" value="KINESIN-LIKE PROTEIN"/>
    <property type="match status" value="1"/>
</dbReference>
<feature type="coiled-coil region" evidence="8">
    <location>
        <begin position="25"/>
        <end position="52"/>
    </location>
</feature>
<dbReference type="Gene3D" id="3.40.850.10">
    <property type="entry name" value="Kinesin motor domain"/>
    <property type="match status" value="1"/>
</dbReference>
<evidence type="ECO:0000256" key="8">
    <source>
        <dbReference type="SAM" id="Coils"/>
    </source>
</evidence>
<dbReference type="InterPro" id="IPR027417">
    <property type="entry name" value="P-loop_NTPase"/>
</dbReference>
<evidence type="ECO:0000313" key="11">
    <source>
        <dbReference type="EMBL" id="KAI7741621.1"/>
    </source>
</evidence>
<keyword evidence="5" id="KW-0505">Motor protein</keyword>
<dbReference type="InterPro" id="IPR036961">
    <property type="entry name" value="Kinesin_motor_dom_sf"/>
</dbReference>
<dbReference type="EMBL" id="JAMZMK010008155">
    <property type="protein sequence ID" value="KAI7741621.1"/>
    <property type="molecule type" value="Genomic_DNA"/>
</dbReference>
<feature type="non-terminal residue" evidence="11">
    <location>
        <position position="178"/>
    </location>
</feature>
<dbReference type="GO" id="GO:0003777">
    <property type="term" value="F:microtubule motor activity"/>
    <property type="evidence" value="ECO:0007669"/>
    <property type="project" value="InterPro"/>
</dbReference>
<evidence type="ECO:0000256" key="1">
    <source>
        <dbReference type="ARBA" id="ARBA00022701"/>
    </source>
</evidence>
<organism evidence="11 12">
    <name type="scientific">Ambrosia artemisiifolia</name>
    <name type="common">Common ragweed</name>
    <dbReference type="NCBI Taxonomy" id="4212"/>
    <lineage>
        <taxon>Eukaryota</taxon>
        <taxon>Viridiplantae</taxon>
        <taxon>Streptophyta</taxon>
        <taxon>Embryophyta</taxon>
        <taxon>Tracheophyta</taxon>
        <taxon>Spermatophyta</taxon>
        <taxon>Magnoliopsida</taxon>
        <taxon>eudicotyledons</taxon>
        <taxon>Gunneridae</taxon>
        <taxon>Pentapetalae</taxon>
        <taxon>asterids</taxon>
        <taxon>campanulids</taxon>
        <taxon>Asterales</taxon>
        <taxon>Asteraceae</taxon>
        <taxon>Asteroideae</taxon>
        <taxon>Heliantheae alliance</taxon>
        <taxon>Heliantheae</taxon>
        <taxon>Ambrosia</taxon>
    </lineage>
</organism>
<keyword evidence="4 8" id="KW-0175">Coiled coil</keyword>
<evidence type="ECO:0000256" key="4">
    <source>
        <dbReference type="ARBA" id="ARBA00023054"/>
    </source>
</evidence>
<comment type="caution">
    <text evidence="11">The sequence shown here is derived from an EMBL/GenBank/DDBJ whole genome shotgun (WGS) entry which is preliminary data.</text>
</comment>
<evidence type="ECO:0000259" key="10">
    <source>
        <dbReference type="PROSITE" id="PS50067"/>
    </source>
</evidence>
<feature type="non-terminal residue" evidence="11">
    <location>
        <position position="1"/>
    </location>
</feature>
<dbReference type="PANTHER" id="PTHR37739">
    <property type="entry name" value="KINESIN-LIKE PROTEIN KIN-12D"/>
    <property type="match status" value="1"/>
</dbReference>
<name>A0AAD5CJD0_AMBAR</name>
<dbReference type="Proteomes" id="UP001206925">
    <property type="component" value="Unassembled WGS sequence"/>
</dbReference>
<gene>
    <name evidence="11" type="ORF">M8C21_017630</name>
</gene>
<dbReference type="GO" id="GO:0005874">
    <property type="term" value="C:microtubule"/>
    <property type="evidence" value="ECO:0007669"/>
    <property type="project" value="UniProtKB-KW"/>
</dbReference>
<evidence type="ECO:0000256" key="9">
    <source>
        <dbReference type="SAM" id="MobiDB-lite"/>
    </source>
</evidence>
<keyword evidence="1" id="KW-0493">Microtubule</keyword>
<dbReference type="GO" id="GO:0005524">
    <property type="term" value="F:ATP binding"/>
    <property type="evidence" value="ECO:0007669"/>
    <property type="project" value="UniProtKB-KW"/>
</dbReference>
<dbReference type="GO" id="GO:0007018">
    <property type="term" value="P:microtubule-based movement"/>
    <property type="evidence" value="ECO:0007669"/>
    <property type="project" value="InterPro"/>
</dbReference>
<comment type="caution">
    <text evidence="7">Lacks conserved residue(s) required for the propagation of feature annotation.</text>
</comment>
<sequence length="178" mass="19877">CKNETFSTLRFAQRAKAIKNKAVVNEKLQNDVNTLREVIRQLKDELQRMKSTGNQVDPNAGSSSGWNARRSINLLKFSLNHPMILPHIDDDGDEEMEIVEESEPILDRKDSEDTDVNMQEDISDQVGNLEVTAQNLENNEDKKDSLKDASTQNGLGDCVNTNLPPEPSEASLVLKSPT</sequence>
<reference evidence="11" key="1">
    <citation type="submission" date="2022-06" db="EMBL/GenBank/DDBJ databases">
        <title>Uncovering the hologenomic basis of an extraordinary plant invasion.</title>
        <authorList>
            <person name="Bieker V.C."/>
            <person name="Martin M.D."/>
            <person name="Gilbert T."/>
            <person name="Hodgins K."/>
            <person name="Battlay P."/>
            <person name="Petersen B."/>
            <person name="Wilson J."/>
        </authorList>
    </citation>
    <scope>NUCLEOTIDE SEQUENCE</scope>
    <source>
        <strain evidence="11">AA19_3_7</strain>
        <tissue evidence="11">Leaf</tissue>
    </source>
</reference>
<dbReference type="InterPro" id="IPR001752">
    <property type="entry name" value="Kinesin_motor_dom"/>
</dbReference>
<keyword evidence="12" id="KW-1185">Reference proteome</keyword>
<dbReference type="InterPro" id="IPR044986">
    <property type="entry name" value="KIF15/KIN-12"/>
</dbReference>
<feature type="domain" description="Kinesin motor" evidence="10">
    <location>
        <begin position="1"/>
        <end position="18"/>
    </location>
</feature>
<feature type="compositionally biased region" description="Polar residues" evidence="9">
    <location>
        <begin position="148"/>
        <end position="163"/>
    </location>
</feature>
<dbReference type="SUPFAM" id="SSF52540">
    <property type="entry name" value="P-loop containing nucleoside triphosphate hydrolases"/>
    <property type="match status" value="1"/>
</dbReference>
<dbReference type="PROSITE" id="PS50067">
    <property type="entry name" value="KINESIN_MOTOR_2"/>
    <property type="match status" value="1"/>
</dbReference>
<keyword evidence="3" id="KW-0067">ATP-binding</keyword>
<dbReference type="AlphaFoldDB" id="A0AAD5CJD0"/>
<evidence type="ECO:0000256" key="5">
    <source>
        <dbReference type="ARBA" id="ARBA00023175"/>
    </source>
</evidence>
<feature type="region of interest" description="Disordered" evidence="9">
    <location>
        <begin position="101"/>
        <end position="178"/>
    </location>
</feature>
<accession>A0AAD5CJD0</accession>
<evidence type="ECO:0000256" key="7">
    <source>
        <dbReference type="PROSITE-ProRule" id="PRU00283"/>
    </source>
</evidence>
<evidence type="ECO:0000256" key="6">
    <source>
        <dbReference type="ARBA" id="ARBA00034488"/>
    </source>
</evidence>
<keyword evidence="2" id="KW-0547">Nucleotide-binding</keyword>
<evidence type="ECO:0000256" key="2">
    <source>
        <dbReference type="ARBA" id="ARBA00022741"/>
    </source>
</evidence>
<dbReference type="GO" id="GO:0008017">
    <property type="term" value="F:microtubule binding"/>
    <property type="evidence" value="ECO:0007669"/>
    <property type="project" value="InterPro"/>
</dbReference>
<comment type="similarity">
    <text evidence="6">Belongs to the TRAFAC class myosin-kinesin ATPase superfamily. Kinesin family. KIN-12 subfamily.</text>
</comment>
<evidence type="ECO:0000313" key="12">
    <source>
        <dbReference type="Proteomes" id="UP001206925"/>
    </source>
</evidence>